<dbReference type="SMART" id="SM00864">
    <property type="entry name" value="Tubulin"/>
    <property type="match status" value="1"/>
</dbReference>
<dbReference type="GO" id="GO:0005814">
    <property type="term" value="C:centriole"/>
    <property type="evidence" value="ECO:0007669"/>
    <property type="project" value="UniProtKB-SubCell"/>
</dbReference>
<dbReference type="CDD" id="cd02189">
    <property type="entry name" value="delta_zeta_tubulin-like"/>
    <property type="match status" value="1"/>
</dbReference>
<dbReference type="GO" id="GO:0005874">
    <property type="term" value="C:microtubule"/>
    <property type="evidence" value="ECO:0007669"/>
    <property type="project" value="UniProtKB-KW"/>
</dbReference>
<keyword evidence="8" id="KW-0970">Cilium biogenesis/degradation</keyword>
<dbReference type="PRINTS" id="PR01224">
    <property type="entry name" value="DELTATUBULIN"/>
</dbReference>
<dbReference type="RefSeq" id="XP_016605410.1">
    <property type="nucleotide sequence ID" value="XM_016757627.1"/>
</dbReference>
<dbReference type="OMA" id="CITEGHK"/>
<dbReference type="GO" id="GO:0005929">
    <property type="term" value="C:cilium"/>
    <property type="evidence" value="ECO:0007669"/>
    <property type="project" value="UniProtKB-SubCell"/>
</dbReference>
<comment type="function">
    <text evidence="13">Acts as a positive regulator of hedgehog signaling and regulates ciliary function.</text>
</comment>
<feature type="domain" description="Ubiquitin-like" evidence="14">
    <location>
        <begin position="44"/>
        <end position="109"/>
    </location>
</feature>
<evidence type="ECO:0000256" key="8">
    <source>
        <dbReference type="ARBA" id="ARBA00022794"/>
    </source>
</evidence>
<evidence type="ECO:0000259" key="14">
    <source>
        <dbReference type="PROSITE" id="PS50053"/>
    </source>
</evidence>
<dbReference type="Pfam" id="PF00091">
    <property type="entry name" value="Tubulin"/>
    <property type="match status" value="1"/>
</dbReference>
<dbReference type="Gene3D" id="3.10.20.90">
    <property type="entry name" value="Phosphatidylinositol 3-kinase Catalytic Subunit, Chain A, domain 1"/>
    <property type="match status" value="1"/>
</dbReference>
<proteinExistence type="inferred from homology"/>
<dbReference type="GO" id="GO:0007017">
    <property type="term" value="P:microtubule-based process"/>
    <property type="evidence" value="ECO:0007669"/>
    <property type="project" value="InterPro"/>
</dbReference>
<keyword evidence="7" id="KW-0547">Nucleotide-binding</keyword>
<dbReference type="CDD" id="cd17039">
    <property type="entry name" value="Ubl_ubiquitin_like"/>
    <property type="match status" value="1"/>
</dbReference>
<dbReference type="InterPro" id="IPR003008">
    <property type="entry name" value="Tubulin_FtsZ_GTPase"/>
</dbReference>
<comment type="subcellular location">
    <subcellularLocation>
        <location evidence="3">Cell projection</location>
        <location evidence="3">Cilium</location>
    </subcellularLocation>
    <subcellularLocation>
        <location evidence="1">Cytoplasm</location>
        <location evidence="1">Cytoskeleton</location>
        <location evidence="1">Microtubule organizing center</location>
        <location evidence="1">Centrosome</location>
        <location evidence="1">Centriole</location>
    </subcellularLocation>
    <subcellularLocation>
        <location evidence="2">Nucleus</location>
    </subcellularLocation>
</comment>
<dbReference type="GeneID" id="27692586"/>
<dbReference type="OrthoDB" id="2588702at2759"/>
<dbReference type="VEuPathDB" id="FungiDB:SPPG_09461"/>
<gene>
    <name evidence="15" type="ORF">SPPG_09461</name>
</gene>
<dbReference type="Proteomes" id="UP000053201">
    <property type="component" value="Unassembled WGS sequence"/>
</dbReference>
<evidence type="ECO:0000256" key="11">
    <source>
        <dbReference type="ARBA" id="ARBA00023273"/>
    </source>
</evidence>
<dbReference type="eggNOG" id="KOG1374">
    <property type="taxonomic scope" value="Eukaryota"/>
</dbReference>
<evidence type="ECO:0000256" key="9">
    <source>
        <dbReference type="ARBA" id="ARBA00023134"/>
    </source>
</evidence>
<keyword evidence="9" id="KW-0342">GTP-binding</keyword>
<dbReference type="GO" id="GO:0005634">
    <property type="term" value="C:nucleus"/>
    <property type="evidence" value="ECO:0007669"/>
    <property type="project" value="UniProtKB-SubCell"/>
</dbReference>
<comment type="similarity">
    <text evidence="4">Belongs to the tubulin family.</text>
</comment>
<sequence>MPSLVRASFPTQTTPSAHPNYAGLRRSQAVWDLPSVPLDTELNVNVTISFPAAQRLPLSIESMSTVHTLKSRIADLRGLDEAGVQRIKLTFNDTEMVDSDHIYEYGISKVLLLWIRDVEKRFYQSAPYMIVLQIGQCGIQIGQQLFDVLERENTSKESAIGPLSRFRQLVIDTERKTWRKRQRESRSSIFTTQYIDNGTTGRGNNWAHGYWDISHLEAIMNAYRKAAEASDTNDGTLLLHSIAGGTGSGLGSRIAEEVRDRYPKQCLMTFAVAPFSSGETALQHYNSLLTLGWMHRYSDLIGFLSNDAIMGTVSRQYGLVSRGAKVEKVTLDDLNEYIAHCLAGLVLPTTEVKSQSGKLEYKRKPSALNAWNVVAELTPVPSCKMATLASSTVVSGVGNIANDFTLGWDSLRTNLMRNLASMPIGTRRKCIAARLQARGVIGPEYWQKSAQFEQKFVTKLGVVNQSKWFDVKTSSLYALDIKSPKRSLDVCYNGSDVIPVLDSMLTKAEAMYKAGAYLHWYERYGGSEVQEVFSDCFEIIQTANDAYTEILGSHL</sequence>
<dbReference type="GO" id="GO:0005200">
    <property type="term" value="F:structural constituent of cytoskeleton"/>
    <property type="evidence" value="ECO:0007669"/>
    <property type="project" value="InterPro"/>
</dbReference>
<reference evidence="15 16" key="1">
    <citation type="submission" date="2009-08" db="EMBL/GenBank/DDBJ databases">
        <title>The Genome Sequence of Spizellomyces punctatus strain DAOM BR117.</title>
        <authorList>
            <consortium name="The Broad Institute Genome Sequencing Platform"/>
            <person name="Russ C."/>
            <person name="Cuomo C."/>
            <person name="Shea T."/>
            <person name="Young S.K."/>
            <person name="Zeng Q."/>
            <person name="Koehrsen M."/>
            <person name="Haas B."/>
            <person name="Borodovsky M."/>
            <person name="Guigo R."/>
            <person name="Alvarado L."/>
            <person name="Berlin A."/>
            <person name="Bochicchio J."/>
            <person name="Borenstein D."/>
            <person name="Chapman S."/>
            <person name="Chen Z."/>
            <person name="Engels R."/>
            <person name="Freedman E."/>
            <person name="Gellesch M."/>
            <person name="Goldberg J."/>
            <person name="Griggs A."/>
            <person name="Gujja S."/>
            <person name="Heiman D."/>
            <person name="Hepburn T."/>
            <person name="Howarth C."/>
            <person name="Jen D."/>
            <person name="Larson L."/>
            <person name="Lewis B."/>
            <person name="Mehta T."/>
            <person name="Park D."/>
            <person name="Pearson M."/>
            <person name="Roberts A."/>
            <person name="Saif S."/>
            <person name="Shenoy N."/>
            <person name="Sisk P."/>
            <person name="Stolte C."/>
            <person name="Sykes S."/>
            <person name="Thomson T."/>
            <person name="Walk T."/>
            <person name="White J."/>
            <person name="Yandava C."/>
            <person name="Burger G."/>
            <person name="Gray M.W."/>
            <person name="Holland P.W.H."/>
            <person name="King N."/>
            <person name="Lang F.B.F."/>
            <person name="Roger A.J."/>
            <person name="Ruiz-Trillo I."/>
            <person name="Lander E."/>
            <person name="Nusbaum C."/>
        </authorList>
    </citation>
    <scope>NUCLEOTIDE SEQUENCE [LARGE SCALE GENOMIC DNA]</scope>
    <source>
        <strain evidence="15 16">DAOM BR117</strain>
    </source>
</reference>
<accession>A0A0L0H764</accession>
<evidence type="ECO:0000256" key="2">
    <source>
        <dbReference type="ARBA" id="ARBA00004123"/>
    </source>
</evidence>
<dbReference type="EMBL" id="KQ257464">
    <property type="protein sequence ID" value="KNC97370.1"/>
    <property type="molecule type" value="Genomic_DNA"/>
</dbReference>
<dbReference type="GO" id="GO:0030030">
    <property type="term" value="P:cell projection organization"/>
    <property type="evidence" value="ECO:0007669"/>
    <property type="project" value="UniProtKB-KW"/>
</dbReference>
<dbReference type="InterPro" id="IPR008280">
    <property type="entry name" value="Tub_FtsZ_C"/>
</dbReference>
<name>A0A0L0H764_SPIPD</name>
<dbReference type="InterPro" id="IPR036525">
    <property type="entry name" value="Tubulin/FtsZ_GTPase_sf"/>
</dbReference>
<dbReference type="PRINTS" id="PR01161">
    <property type="entry name" value="TUBULIN"/>
</dbReference>
<dbReference type="AlphaFoldDB" id="A0A0L0H764"/>
<dbReference type="PROSITE" id="PS50053">
    <property type="entry name" value="UBIQUITIN_2"/>
    <property type="match status" value="1"/>
</dbReference>
<evidence type="ECO:0000256" key="6">
    <source>
        <dbReference type="ARBA" id="ARBA00022701"/>
    </source>
</evidence>
<dbReference type="SUPFAM" id="SSF52490">
    <property type="entry name" value="Tubulin nucleotide-binding domain-like"/>
    <property type="match status" value="1"/>
</dbReference>
<dbReference type="InterPro" id="IPR002967">
    <property type="entry name" value="Delta_tubulin"/>
</dbReference>
<evidence type="ECO:0000313" key="15">
    <source>
        <dbReference type="EMBL" id="KNC97370.1"/>
    </source>
</evidence>
<dbReference type="InterPro" id="IPR000217">
    <property type="entry name" value="Tubulin"/>
</dbReference>
<evidence type="ECO:0000256" key="4">
    <source>
        <dbReference type="ARBA" id="ARBA00009636"/>
    </source>
</evidence>
<dbReference type="PROSITE" id="PS00227">
    <property type="entry name" value="TUBULIN"/>
    <property type="match status" value="1"/>
</dbReference>
<evidence type="ECO:0000256" key="7">
    <source>
        <dbReference type="ARBA" id="ARBA00022741"/>
    </source>
</evidence>
<dbReference type="Gene3D" id="3.40.50.1440">
    <property type="entry name" value="Tubulin/FtsZ, GTPase domain"/>
    <property type="match status" value="1"/>
</dbReference>
<protein>
    <recommendedName>
        <fullName evidence="5">Tubulin delta chain</fullName>
    </recommendedName>
    <alternativeName>
        <fullName evidence="12">Delta-tubulin</fullName>
    </alternativeName>
</protein>
<dbReference type="InterPro" id="IPR017975">
    <property type="entry name" value="Tubulin_CS"/>
</dbReference>
<evidence type="ECO:0000313" key="16">
    <source>
        <dbReference type="Proteomes" id="UP000053201"/>
    </source>
</evidence>
<dbReference type="STRING" id="645134.A0A0L0H764"/>
<dbReference type="SUPFAM" id="SSF54236">
    <property type="entry name" value="Ubiquitin-like"/>
    <property type="match status" value="1"/>
</dbReference>
<keyword evidence="11" id="KW-0966">Cell projection</keyword>
<organism evidence="15 16">
    <name type="scientific">Spizellomyces punctatus (strain DAOM BR117)</name>
    <dbReference type="NCBI Taxonomy" id="645134"/>
    <lineage>
        <taxon>Eukaryota</taxon>
        <taxon>Fungi</taxon>
        <taxon>Fungi incertae sedis</taxon>
        <taxon>Chytridiomycota</taxon>
        <taxon>Chytridiomycota incertae sedis</taxon>
        <taxon>Chytridiomycetes</taxon>
        <taxon>Spizellomycetales</taxon>
        <taxon>Spizellomycetaceae</taxon>
        <taxon>Spizellomyces</taxon>
    </lineage>
</organism>
<dbReference type="InterPro" id="IPR029071">
    <property type="entry name" value="Ubiquitin-like_domsf"/>
</dbReference>
<evidence type="ECO:0000256" key="1">
    <source>
        <dbReference type="ARBA" id="ARBA00004114"/>
    </source>
</evidence>
<evidence type="ECO:0000256" key="5">
    <source>
        <dbReference type="ARBA" id="ARBA00014184"/>
    </source>
</evidence>
<evidence type="ECO:0000256" key="13">
    <source>
        <dbReference type="ARBA" id="ARBA00046149"/>
    </source>
</evidence>
<evidence type="ECO:0000256" key="10">
    <source>
        <dbReference type="ARBA" id="ARBA00023242"/>
    </source>
</evidence>
<keyword evidence="16" id="KW-1185">Reference proteome</keyword>
<dbReference type="InterPro" id="IPR000626">
    <property type="entry name" value="Ubiquitin-like_dom"/>
</dbReference>
<dbReference type="GO" id="GO:0005525">
    <property type="term" value="F:GTP binding"/>
    <property type="evidence" value="ECO:0007669"/>
    <property type="project" value="UniProtKB-KW"/>
</dbReference>
<keyword evidence="10" id="KW-0539">Nucleus</keyword>
<dbReference type="PANTHER" id="PTHR11588">
    <property type="entry name" value="TUBULIN"/>
    <property type="match status" value="1"/>
</dbReference>
<dbReference type="InParanoid" id="A0A0L0H764"/>
<evidence type="ECO:0000256" key="3">
    <source>
        <dbReference type="ARBA" id="ARBA00004138"/>
    </source>
</evidence>
<evidence type="ECO:0000256" key="12">
    <source>
        <dbReference type="ARBA" id="ARBA00030594"/>
    </source>
</evidence>
<keyword evidence="6" id="KW-0493">Microtubule</keyword>
<dbReference type="SUPFAM" id="SSF55307">
    <property type="entry name" value="Tubulin C-terminal domain-like"/>
    <property type="match status" value="1"/>
</dbReference>